<keyword evidence="4" id="KW-0175">Coiled coil</keyword>
<dbReference type="EMBL" id="SDPU01000023">
    <property type="protein sequence ID" value="RYU11601.1"/>
    <property type="molecule type" value="Genomic_DNA"/>
</dbReference>
<dbReference type="Proteomes" id="UP000291189">
    <property type="component" value="Unassembled WGS sequence"/>
</dbReference>
<evidence type="ECO:0000256" key="4">
    <source>
        <dbReference type="SAM" id="Coils"/>
    </source>
</evidence>
<evidence type="ECO:0000313" key="8">
    <source>
        <dbReference type="Proteomes" id="UP000291189"/>
    </source>
</evidence>
<reference evidence="7 8" key="1">
    <citation type="submission" date="2019-01" db="EMBL/GenBank/DDBJ databases">
        <title>Nocardioides guangzhouensis sp. nov., an actinobacterium isolated from soil.</title>
        <authorList>
            <person name="Fu Y."/>
            <person name="Cai Y."/>
            <person name="Lin Z."/>
            <person name="Chen P."/>
        </authorList>
    </citation>
    <scope>NUCLEOTIDE SEQUENCE [LARGE SCALE GENOMIC DNA]</scope>
    <source>
        <strain evidence="7 8">NBRC 105384</strain>
    </source>
</reference>
<dbReference type="InterPro" id="IPR038729">
    <property type="entry name" value="Rad50/SbcC_AAA"/>
</dbReference>
<protein>
    <recommendedName>
        <fullName evidence="3">Nuclease SbcCD subunit C</fullName>
    </recommendedName>
</protein>
<comment type="similarity">
    <text evidence="1">Belongs to the SMC family. SbcC subfamily.</text>
</comment>
<proteinExistence type="inferred from homology"/>
<dbReference type="SUPFAM" id="SSF52540">
    <property type="entry name" value="P-loop containing nucleoside triphosphate hydrolases"/>
    <property type="match status" value="1"/>
</dbReference>
<dbReference type="GO" id="GO:0006302">
    <property type="term" value="P:double-strand break repair"/>
    <property type="evidence" value="ECO:0007669"/>
    <property type="project" value="InterPro"/>
</dbReference>
<comment type="subunit">
    <text evidence="2">Heterodimer of SbcC and SbcD.</text>
</comment>
<dbReference type="InterPro" id="IPR027417">
    <property type="entry name" value="P-loop_NTPase"/>
</dbReference>
<dbReference type="Gene3D" id="3.40.50.300">
    <property type="entry name" value="P-loop containing nucleotide triphosphate hydrolases"/>
    <property type="match status" value="2"/>
</dbReference>
<gene>
    <name evidence="7" type="ORF">ETU37_13655</name>
</gene>
<organism evidence="7 8">
    <name type="scientific">Nocardioides iriomotensis</name>
    <dbReference type="NCBI Taxonomy" id="715784"/>
    <lineage>
        <taxon>Bacteria</taxon>
        <taxon>Bacillati</taxon>
        <taxon>Actinomycetota</taxon>
        <taxon>Actinomycetes</taxon>
        <taxon>Propionibacteriales</taxon>
        <taxon>Nocardioidaceae</taxon>
        <taxon>Nocardioides</taxon>
    </lineage>
</organism>
<feature type="coiled-coil region" evidence="4">
    <location>
        <begin position="576"/>
        <end position="634"/>
    </location>
</feature>
<dbReference type="OrthoDB" id="9795626at2"/>
<feature type="domain" description="Rad50/SbcC-type AAA" evidence="6">
    <location>
        <begin position="6"/>
        <end position="179"/>
    </location>
</feature>
<dbReference type="RefSeq" id="WP_129987876.1">
    <property type="nucleotide sequence ID" value="NZ_SDPU01000023.1"/>
</dbReference>
<dbReference type="GO" id="GO:0016887">
    <property type="term" value="F:ATP hydrolysis activity"/>
    <property type="evidence" value="ECO:0007669"/>
    <property type="project" value="InterPro"/>
</dbReference>
<dbReference type="Pfam" id="PF13558">
    <property type="entry name" value="SbcC_Walker_B"/>
    <property type="match status" value="1"/>
</dbReference>
<dbReference type="Pfam" id="PF13476">
    <property type="entry name" value="AAA_23"/>
    <property type="match status" value="1"/>
</dbReference>
<feature type="region of interest" description="Disordered" evidence="5">
    <location>
        <begin position="339"/>
        <end position="358"/>
    </location>
</feature>
<dbReference type="AlphaFoldDB" id="A0A4Q5J2C5"/>
<evidence type="ECO:0000256" key="5">
    <source>
        <dbReference type="SAM" id="MobiDB-lite"/>
    </source>
</evidence>
<keyword evidence="8" id="KW-1185">Reference proteome</keyword>
<sequence length="1015" mass="108630">MRLHDLEVTAFGPFPGTERVDFDALNDAGLFLLSGATGAGKTSILDAVCFALYGQVPGVRGVKALKSQHAADEARPEVVLDFSVRDRRFVVRRSPEWTRPKRRGEGTATEKARASIAEVRADGEDLLSHRAAEVGQLVSDLVGMQAAQFQQVAMLPQGEFQRFLQASSQDRHDVLQRLFHTDRFSRIEDWVADHSRQRRDAAADGQSTVQRLVDTLAERAAVEPPEHLSPDRLLAAAGSGEVSVWAHERLDDAAGLDVAARAGHDQAAAAAAAAASRLDRARERAAARARRDEAQAQLSRLEAEVDAVTAATAALDGHCRAVRVLPALAVLERAQRESTQATATATRSAEAARARDLAPEPAWADTVAELREQVTRTQRLTPLLDEHTAATDAVGATRRRLAEAEAARVRAATAHEALPGERDRLRRALDAAREEAGRGEALRLQLASTRQRARAAADLPAAEATAATLADRARDARDLAADTRDHMQDLVQRRLDGIAAELAGRLEDGRACLVCGATEHPDPASSDQASVTADEQEAAGAAFDVAQAAHADLVARAADADRQVASLRELAAGRDAATWDAEVERLRGELATAEESAARAEALAKDLVCVEQRLAEAERALRAHDVRAAELAETLRADEGRAVRAETHLAEAWPDPGLDASDLPRLVERLRTDLAAAGAAHDTAEAAAGAASRVDEVRASAVEASTAEGFADLDDVRSAVLTDARHRDHEELLADHARREAAARSVLDEPAVAALVVASEDAPLEGLDELETLDGLDDLDDLAASARSAQETAEAATRVFHLAEQRLTSVRSLVDRLDAALTDWAPARDEFLLAESMSRLVRGLGGDNQLQMRLSSYVLATRLDQVLDAANERLSHLRDQRYLLQRTGRAARRGSQAGLGLEVVDQWTGDVRDPATLSGGETFVVSLSLALGLADVVTHEAGGTEIETLFVDEGFGTLDADTLDDVMDRLDGLRAGGRTVGVVSHVTELRSRIPVQLHVDKTPAGSSIRAHALVG</sequence>
<accession>A0A4Q5J2C5</accession>
<dbReference type="PANTHER" id="PTHR32114">
    <property type="entry name" value="ABC TRANSPORTER ABCH.3"/>
    <property type="match status" value="1"/>
</dbReference>
<feature type="coiled-coil region" evidence="4">
    <location>
        <begin position="284"/>
        <end position="311"/>
    </location>
</feature>
<comment type="caution">
    <text evidence="7">The sequence shown here is derived from an EMBL/GenBank/DDBJ whole genome shotgun (WGS) entry which is preliminary data.</text>
</comment>
<dbReference type="PANTHER" id="PTHR32114:SF2">
    <property type="entry name" value="ABC TRANSPORTER ABCH.3"/>
    <property type="match status" value="1"/>
</dbReference>
<evidence type="ECO:0000256" key="2">
    <source>
        <dbReference type="ARBA" id="ARBA00011322"/>
    </source>
</evidence>
<evidence type="ECO:0000313" key="7">
    <source>
        <dbReference type="EMBL" id="RYU11601.1"/>
    </source>
</evidence>
<feature type="compositionally biased region" description="Low complexity" evidence="5">
    <location>
        <begin position="339"/>
        <end position="349"/>
    </location>
</feature>
<name>A0A4Q5J2C5_9ACTN</name>
<evidence type="ECO:0000259" key="6">
    <source>
        <dbReference type="Pfam" id="PF13476"/>
    </source>
</evidence>
<evidence type="ECO:0000256" key="1">
    <source>
        <dbReference type="ARBA" id="ARBA00006930"/>
    </source>
</evidence>
<evidence type="ECO:0000256" key="3">
    <source>
        <dbReference type="ARBA" id="ARBA00013368"/>
    </source>
</evidence>